<reference evidence="1" key="1">
    <citation type="submission" date="2014-11" db="EMBL/GenBank/DDBJ databases">
        <authorList>
            <person name="Amaro Gonzalez C."/>
        </authorList>
    </citation>
    <scope>NUCLEOTIDE SEQUENCE</scope>
</reference>
<sequence length="32" mass="3788">MSLLLYLQLIYNCFVYIYCCEMWSVDIVSSCA</sequence>
<reference evidence="1" key="2">
    <citation type="journal article" date="2015" name="Fish Shellfish Immunol.">
        <title>Early steps in the European eel (Anguilla anguilla)-Vibrio vulnificus interaction in the gills: Role of the RtxA13 toxin.</title>
        <authorList>
            <person name="Callol A."/>
            <person name="Pajuelo D."/>
            <person name="Ebbesson L."/>
            <person name="Teles M."/>
            <person name="MacKenzie S."/>
            <person name="Amaro C."/>
        </authorList>
    </citation>
    <scope>NUCLEOTIDE SEQUENCE</scope>
</reference>
<name>A0A0E9VJI3_ANGAN</name>
<accession>A0A0E9VJI3</accession>
<dbReference type="AlphaFoldDB" id="A0A0E9VJI3"/>
<proteinExistence type="predicted"/>
<protein>
    <submittedName>
        <fullName evidence="1">Uncharacterized protein</fullName>
    </submittedName>
</protein>
<dbReference type="EMBL" id="GBXM01030308">
    <property type="protein sequence ID" value="JAH78269.1"/>
    <property type="molecule type" value="Transcribed_RNA"/>
</dbReference>
<organism evidence="1">
    <name type="scientific">Anguilla anguilla</name>
    <name type="common">European freshwater eel</name>
    <name type="synonym">Muraena anguilla</name>
    <dbReference type="NCBI Taxonomy" id="7936"/>
    <lineage>
        <taxon>Eukaryota</taxon>
        <taxon>Metazoa</taxon>
        <taxon>Chordata</taxon>
        <taxon>Craniata</taxon>
        <taxon>Vertebrata</taxon>
        <taxon>Euteleostomi</taxon>
        <taxon>Actinopterygii</taxon>
        <taxon>Neopterygii</taxon>
        <taxon>Teleostei</taxon>
        <taxon>Anguilliformes</taxon>
        <taxon>Anguillidae</taxon>
        <taxon>Anguilla</taxon>
    </lineage>
</organism>
<evidence type="ECO:0000313" key="1">
    <source>
        <dbReference type="EMBL" id="JAH78269.1"/>
    </source>
</evidence>